<evidence type="ECO:0000256" key="25">
    <source>
        <dbReference type="ARBA" id="ARBA00023273"/>
    </source>
</evidence>
<gene>
    <name evidence="33" type="ORF">PECUL_23A004664</name>
</gene>
<dbReference type="EMBL" id="OW240916">
    <property type="protein sequence ID" value="CAH2294700.1"/>
    <property type="molecule type" value="Genomic_DNA"/>
</dbReference>
<keyword evidence="24" id="KW-0472">Membrane</keyword>
<dbReference type="PROSITE" id="PS00972">
    <property type="entry name" value="USP_1"/>
    <property type="match status" value="1"/>
</dbReference>
<keyword evidence="25" id="KW-0966">Cell projection</keyword>
<evidence type="ECO:0000256" key="6">
    <source>
        <dbReference type="ARBA" id="ARBA00004556"/>
    </source>
</evidence>
<dbReference type="Gene3D" id="3.90.70.10">
    <property type="entry name" value="Cysteine proteinases"/>
    <property type="match status" value="1"/>
</dbReference>
<evidence type="ECO:0000256" key="2">
    <source>
        <dbReference type="ARBA" id="ARBA00004120"/>
    </source>
</evidence>
<dbReference type="EC" id="3.4.19.12" evidence="8"/>
<evidence type="ECO:0000256" key="10">
    <source>
        <dbReference type="ARBA" id="ARBA00022475"/>
    </source>
</evidence>
<evidence type="ECO:0000256" key="5">
    <source>
        <dbReference type="ARBA" id="ARBA00004413"/>
    </source>
</evidence>
<evidence type="ECO:0000256" key="26">
    <source>
        <dbReference type="ARBA" id="ARBA00030882"/>
    </source>
</evidence>
<dbReference type="InterPro" id="IPR028889">
    <property type="entry name" value="USP"/>
</dbReference>
<keyword evidence="18" id="KW-0833">Ubl conjugation pathway</keyword>
<keyword evidence="16" id="KW-0493">Microtubule</keyword>
<evidence type="ECO:0000256" key="12">
    <source>
        <dbReference type="ARBA" id="ARBA00022553"/>
    </source>
</evidence>
<keyword evidence="22" id="KW-0832">Ubl conjugation</keyword>
<feature type="domain" description="CAP-Gly" evidence="32">
    <location>
        <begin position="176"/>
        <end position="221"/>
    </location>
</feature>
<organism evidence="33 34">
    <name type="scientific">Pelobates cultripes</name>
    <name type="common">Western spadefoot toad</name>
    <dbReference type="NCBI Taxonomy" id="61616"/>
    <lineage>
        <taxon>Eukaryota</taxon>
        <taxon>Metazoa</taxon>
        <taxon>Chordata</taxon>
        <taxon>Craniata</taxon>
        <taxon>Vertebrata</taxon>
        <taxon>Euteleostomi</taxon>
        <taxon>Amphibia</taxon>
        <taxon>Batrachia</taxon>
        <taxon>Anura</taxon>
        <taxon>Pelobatoidea</taxon>
        <taxon>Pelobatidae</taxon>
        <taxon>Pelobates</taxon>
    </lineage>
</organism>
<evidence type="ECO:0000256" key="8">
    <source>
        <dbReference type="ARBA" id="ARBA00012759"/>
    </source>
</evidence>
<dbReference type="InterPro" id="IPR001394">
    <property type="entry name" value="Peptidase_C19_UCH"/>
</dbReference>
<feature type="domain" description="USP" evidence="31">
    <location>
        <begin position="497"/>
        <end position="823"/>
    </location>
</feature>
<dbReference type="GO" id="GO:0016055">
    <property type="term" value="P:Wnt signaling pathway"/>
    <property type="evidence" value="ECO:0007669"/>
    <property type="project" value="UniProtKB-KW"/>
</dbReference>
<evidence type="ECO:0000256" key="3">
    <source>
        <dbReference type="ARBA" id="ARBA00004186"/>
    </source>
</evidence>
<evidence type="ECO:0000256" key="21">
    <source>
        <dbReference type="ARBA" id="ARBA00022833"/>
    </source>
</evidence>
<keyword evidence="13" id="KW-0399">Innate immunity</keyword>
<dbReference type="PROSITE" id="PS50245">
    <property type="entry name" value="CAP_GLY_2"/>
    <property type="match status" value="2"/>
</dbReference>
<dbReference type="GO" id="GO:0005819">
    <property type="term" value="C:spindle"/>
    <property type="evidence" value="ECO:0007669"/>
    <property type="project" value="UniProtKB-SubCell"/>
</dbReference>
<evidence type="ECO:0000256" key="29">
    <source>
        <dbReference type="ARBA" id="ARBA00046580"/>
    </source>
</evidence>
<evidence type="ECO:0000256" key="24">
    <source>
        <dbReference type="ARBA" id="ARBA00023136"/>
    </source>
</evidence>
<reference evidence="33" key="1">
    <citation type="submission" date="2022-03" db="EMBL/GenBank/DDBJ databases">
        <authorList>
            <person name="Alioto T."/>
            <person name="Alioto T."/>
            <person name="Gomez Garrido J."/>
        </authorList>
    </citation>
    <scope>NUCLEOTIDE SEQUENCE</scope>
</reference>
<comment type="catalytic activity">
    <reaction evidence="1">
        <text>Thiol-dependent hydrolysis of ester, thioester, amide, peptide and isopeptide bonds formed by the C-terminal Gly of ubiquitin (a 76-residue protein attached to proteins as an intracellular targeting signal).</text>
        <dbReference type="EC" id="3.4.19.12"/>
    </reaction>
</comment>
<evidence type="ECO:0000256" key="18">
    <source>
        <dbReference type="ARBA" id="ARBA00022786"/>
    </source>
</evidence>
<dbReference type="FunFam" id="2.30.30.190:FF:000007">
    <property type="entry name" value="Putative ubiquitin carboxyl-terminal hydrolase CYLD"/>
    <property type="match status" value="1"/>
</dbReference>
<dbReference type="GO" id="GO:0045087">
    <property type="term" value="P:innate immune response"/>
    <property type="evidence" value="ECO:0007669"/>
    <property type="project" value="UniProtKB-KW"/>
</dbReference>
<evidence type="ECO:0000256" key="17">
    <source>
        <dbReference type="ARBA" id="ARBA00022723"/>
    </source>
</evidence>
<dbReference type="PANTHER" id="PTHR11830">
    <property type="entry name" value="40S RIBOSOMAL PROTEIN S3A"/>
    <property type="match status" value="1"/>
</dbReference>
<evidence type="ECO:0000256" key="16">
    <source>
        <dbReference type="ARBA" id="ARBA00022701"/>
    </source>
</evidence>
<comment type="similarity">
    <text evidence="7">Belongs to the peptidase C19 family.</text>
</comment>
<evidence type="ECO:0000313" key="34">
    <source>
        <dbReference type="Proteomes" id="UP001295444"/>
    </source>
</evidence>
<keyword evidence="12" id="KW-0597">Phosphoprotein</keyword>
<dbReference type="GO" id="GO:0016579">
    <property type="term" value="P:protein deubiquitination"/>
    <property type="evidence" value="ECO:0007669"/>
    <property type="project" value="InterPro"/>
</dbReference>
<evidence type="ECO:0000256" key="1">
    <source>
        <dbReference type="ARBA" id="ARBA00000707"/>
    </source>
</evidence>
<keyword evidence="21" id="KW-0862">Zinc</keyword>
<evidence type="ECO:0000256" key="11">
    <source>
        <dbReference type="ARBA" id="ARBA00022490"/>
    </source>
</evidence>
<evidence type="ECO:0000256" key="20">
    <source>
        <dbReference type="ARBA" id="ARBA00022807"/>
    </source>
</evidence>
<dbReference type="AlphaFoldDB" id="A0AAD1W9L2"/>
<feature type="domain" description="CAP-Gly" evidence="32">
    <location>
        <begin position="396"/>
        <end position="440"/>
    </location>
</feature>
<evidence type="ECO:0000256" key="13">
    <source>
        <dbReference type="ARBA" id="ARBA00022588"/>
    </source>
</evidence>
<proteinExistence type="inferred from homology"/>
<dbReference type="GO" id="GO:0005874">
    <property type="term" value="C:microtubule"/>
    <property type="evidence" value="ECO:0007669"/>
    <property type="project" value="UniProtKB-KW"/>
</dbReference>
<evidence type="ECO:0000256" key="9">
    <source>
        <dbReference type="ARBA" id="ARBA00018699"/>
    </source>
</evidence>
<dbReference type="Proteomes" id="UP001295444">
    <property type="component" value="Chromosome 05"/>
</dbReference>
<dbReference type="SUPFAM" id="SSF54001">
    <property type="entry name" value="Cysteine proteinases"/>
    <property type="match status" value="1"/>
</dbReference>
<dbReference type="FunFam" id="3.90.70.10:FF:000009">
    <property type="entry name" value="Putative ubiquitin carboxyl-terminal hydrolase CYLD"/>
    <property type="match status" value="1"/>
</dbReference>
<protein>
    <recommendedName>
        <fullName evidence="9">Ubiquitin carboxyl-terminal hydrolase CYLD</fullName>
        <ecNumber evidence="8">3.4.19.12</ecNumber>
    </recommendedName>
    <alternativeName>
        <fullName evidence="26">Deubiquitinating enzyme CYLD</fullName>
    </alternativeName>
    <alternativeName>
        <fullName evidence="27">Ubiquitin thioesterase CYLD</fullName>
    </alternativeName>
    <alternativeName>
        <fullName evidence="28">Ubiquitin-specific-processing protease CYLD</fullName>
    </alternativeName>
</protein>
<dbReference type="InterPro" id="IPR038765">
    <property type="entry name" value="Papain-like_cys_pep_sf"/>
</dbReference>
<dbReference type="GO" id="GO:0048471">
    <property type="term" value="C:perinuclear region of cytoplasm"/>
    <property type="evidence" value="ECO:0007669"/>
    <property type="project" value="UniProtKB-SubCell"/>
</dbReference>
<name>A0AAD1W9L2_PELCU</name>
<evidence type="ECO:0000256" key="14">
    <source>
        <dbReference type="ARBA" id="ARBA00022670"/>
    </source>
</evidence>
<keyword evidence="10" id="KW-1003">Cell membrane</keyword>
<dbReference type="SMART" id="SM01052">
    <property type="entry name" value="CAP_GLY"/>
    <property type="match status" value="2"/>
</dbReference>
<keyword evidence="20" id="KW-0788">Thiol protease</keyword>
<keyword evidence="19 33" id="KW-0378">Hydrolase</keyword>
<dbReference type="Gene3D" id="2.30.30.190">
    <property type="entry name" value="CAP Gly-rich-like domain"/>
    <property type="match status" value="2"/>
</dbReference>
<evidence type="ECO:0000256" key="15">
    <source>
        <dbReference type="ARBA" id="ARBA00022687"/>
    </source>
</evidence>
<dbReference type="Pfam" id="PF01302">
    <property type="entry name" value="CAP_GLY"/>
    <property type="match status" value="2"/>
</dbReference>
<feature type="region of interest" description="Disordered" evidence="30">
    <location>
        <begin position="221"/>
        <end position="360"/>
    </location>
</feature>
<dbReference type="SUPFAM" id="SSF74924">
    <property type="entry name" value="Cap-Gly domain"/>
    <property type="match status" value="2"/>
</dbReference>
<accession>A0AAD1W9L2</accession>
<dbReference type="PROSITE" id="PS50235">
    <property type="entry name" value="USP_3"/>
    <property type="match status" value="1"/>
</dbReference>
<evidence type="ECO:0000259" key="31">
    <source>
        <dbReference type="PROSITE" id="PS50235"/>
    </source>
</evidence>
<keyword evidence="23" id="KW-0391">Immunity</keyword>
<dbReference type="GO" id="GO:0005813">
    <property type="term" value="C:centrosome"/>
    <property type="evidence" value="ECO:0007669"/>
    <property type="project" value="UniProtKB-SubCell"/>
</dbReference>
<dbReference type="InterPro" id="IPR000938">
    <property type="entry name" value="CAP-Gly_domain"/>
</dbReference>
<dbReference type="GO" id="GO:0046872">
    <property type="term" value="F:metal ion binding"/>
    <property type="evidence" value="ECO:0007669"/>
    <property type="project" value="UniProtKB-KW"/>
</dbReference>
<keyword evidence="34" id="KW-1185">Reference proteome</keyword>
<evidence type="ECO:0000256" key="22">
    <source>
        <dbReference type="ARBA" id="ARBA00022843"/>
    </source>
</evidence>
<evidence type="ECO:0000256" key="28">
    <source>
        <dbReference type="ARBA" id="ARBA00032487"/>
    </source>
</evidence>
<comment type="subunit">
    <text evidence="29">Interacts (via CAP-Gly domain) with IKBKG/NEMO (via proline-rich C-terminal region). Interacts with TRAF2 and TRIP. Interacts with PLK1, DVL1, DVL3, MAVS, TBK1, IKKE and RIGI. Interacts (via CAP-Gly domain) with microtubules. Interacts with HDAC6 and BCL3. Interacts with MAP3K7. Identified in a complex with TRAF6 and SQSTM1. Interacts with OPTN and SQSTM1. Interacts with CEP350. Interacts with RNF31; the interaction is indirect and is mediated via SPATA2. Interacts with SPATA2 (via the PUB domain); the interaction is direct and recruits CYLD to the LUBAC complex, thereby regulating TNF-alpha-induced necroptosis.</text>
</comment>
<evidence type="ECO:0000259" key="32">
    <source>
        <dbReference type="PROSITE" id="PS50245"/>
    </source>
</evidence>
<dbReference type="GO" id="GO:0005886">
    <property type="term" value="C:plasma membrane"/>
    <property type="evidence" value="ECO:0007669"/>
    <property type="project" value="UniProtKB-SubCell"/>
</dbReference>
<evidence type="ECO:0000256" key="4">
    <source>
        <dbReference type="ARBA" id="ARBA00004300"/>
    </source>
</evidence>
<evidence type="ECO:0000256" key="30">
    <source>
        <dbReference type="SAM" id="MobiDB-lite"/>
    </source>
</evidence>
<keyword evidence="17" id="KW-0479">Metal-binding</keyword>
<dbReference type="InterPro" id="IPR018200">
    <property type="entry name" value="USP_CS"/>
</dbReference>
<evidence type="ECO:0000256" key="19">
    <source>
        <dbReference type="ARBA" id="ARBA00022801"/>
    </source>
</evidence>
<evidence type="ECO:0000313" key="33">
    <source>
        <dbReference type="EMBL" id="CAH2294700.1"/>
    </source>
</evidence>
<keyword evidence="14" id="KW-0645">Protease</keyword>
<evidence type="ECO:0000256" key="7">
    <source>
        <dbReference type="ARBA" id="ARBA00009085"/>
    </source>
</evidence>
<feature type="compositionally biased region" description="Basic and acidic residues" evidence="30">
    <location>
        <begin position="224"/>
        <end position="241"/>
    </location>
</feature>
<dbReference type="GO" id="GO:0006508">
    <property type="term" value="P:proteolysis"/>
    <property type="evidence" value="ECO:0007669"/>
    <property type="project" value="UniProtKB-KW"/>
</dbReference>
<evidence type="ECO:0000256" key="23">
    <source>
        <dbReference type="ARBA" id="ARBA00022859"/>
    </source>
</evidence>
<dbReference type="InterPro" id="IPR036859">
    <property type="entry name" value="CAP-Gly_dom_sf"/>
</dbReference>
<sequence length="857" mass="97176">MNPIKNSNTFQLRESNRPILWSTEHSATQSVCRRLVKKNKMSSMRYYLATHDFSALPESIDGVYETVEKGSMLTPVDAPPTAVIRVDDPKHSPTPLWLRVQETQRVVGVAVESVIELEPLVGRILLAVTDTEERLAFFKDRRRMREVIELKPRDCVRVQVTSSSGRKEKGVLHYRGLVSHRQGILFGVQLVGSAVGKGFTDGSFLGQRFFQCNENCGVFVPGSRLEREPNESSSRRMRNVEESNVGRPEEPVPGPRRTNTRAVELPVEPRPKQLNFLSRGVRQQSPPRAGEKEQDNELGPVGEGRSAQRGVPEENTIQVEEEPKPFNTPLEISDSQPSSHSCPEDHRPPSSLYCPPKNGDHTSLLPEATFPMQGLELNSMVEVDDPPIYGVIRWIGQTPESAEPIAGLEMEEEMSSGCTDGMYRGNRCFECGPNKALFVKLKSCRPDSRFSSLHGRVNQIQRCNSIAFQDYASKCVEENTPPAEGNEAIELLTGWKKGIQGHCNSCYLDATLFCMFACSSVLDTMLLRPSDKNDNDSYTVTRDLLRTEIVNPLRKNGYVCATKIMALRKILEAAGRSTGFTNEEKDPEEFLTNLFQVLRAEPLFYIRISKKKPQGCLFYQIFMERKLSVNMPSVQQLLEWSMVTGDLKFTEAPSCLIIQMPRNGKNFKMFPTIIPTVELNITDLLEDTPRQCCICQSLAEVECQECYEDVGITPGHIKQYCDICNAQVHLHKQRKGHQPRQLHFPKDISGQVMFQRQSMELFAVLCIETSHYVAFVRLNSQKRPLWVFFDSMADREGGENGFNIPRVTPCPEVSEYLEMTPEQLQKEDLKTMPTYVRRLFCDAYMCLYYSPDLSLYK</sequence>
<keyword evidence="15" id="KW-0879">Wnt signaling pathway</keyword>
<comment type="subcellular location">
    <subcellularLocation>
        <location evidence="5">Cell membrane</location>
        <topology evidence="5">Peripheral membrane protein</topology>
        <orientation evidence="5">Cytoplasmic side</orientation>
    </subcellularLocation>
    <subcellularLocation>
        <location evidence="2">Cytoplasm</location>
        <location evidence="2">Cytoskeleton</location>
        <location evidence="2">Cilium basal body</location>
    </subcellularLocation>
    <subcellularLocation>
        <location evidence="4">Cytoplasm</location>
        <location evidence="4">Cytoskeleton</location>
        <location evidence="4">Microtubule organizing center</location>
        <location evidence="4">Centrosome</location>
    </subcellularLocation>
    <subcellularLocation>
        <location evidence="3">Cytoplasm</location>
        <location evidence="3">Cytoskeleton</location>
        <location evidence="3">Spindle</location>
    </subcellularLocation>
    <subcellularLocation>
        <location evidence="6">Cytoplasm</location>
        <location evidence="6">Perinuclear region</location>
    </subcellularLocation>
</comment>
<dbReference type="Pfam" id="PF00443">
    <property type="entry name" value="UCH"/>
    <property type="match status" value="1"/>
</dbReference>
<dbReference type="GO" id="GO:0004843">
    <property type="term" value="F:cysteine-type deubiquitinase activity"/>
    <property type="evidence" value="ECO:0007669"/>
    <property type="project" value="UniProtKB-EC"/>
</dbReference>
<evidence type="ECO:0000256" key="27">
    <source>
        <dbReference type="ARBA" id="ARBA00031094"/>
    </source>
</evidence>
<keyword evidence="11" id="KW-0963">Cytoplasm</keyword>